<organism evidence="1 2">
    <name type="scientific">Saccharomonospora cyanea NA-134</name>
    <dbReference type="NCBI Taxonomy" id="882082"/>
    <lineage>
        <taxon>Bacteria</taxon>
        <taxon>Bacillati</taxon>
        <taxon>Actinomycetota</taxon>
        <taxon>Actinomycetes</taxon>
        <taxon>Pseudonocardiales</taxon>
        <taxon>Pseudonocardiaceae</taxon>
        <taxon>Saccharomonospora</taxon>
    </lineage>
</organism>
<proteinExistence type="predicted"/>
<dbReference type="AlphaFoldDB" id="H5XD26"/>
<dbReference type="STRING" id="882082.SaccyDRAFT_4650"/>
<protein>
    <recommendedName>
        <fullName evidence="3">EVE domain-containing protein</fullName>
    </recommendedName>
</protein>
<gene>
    <name evidence="1" type="ORF">SaccyDRAFT_4650</name>
</gene>
<name>H5XD26_9PSEU</name>
<keyword evidence="2" id="KW-1185">Reference proteome</keyword>
<evidence type="ECO:0000313" key="2">
    <source>
        <dbReference type="Proteomes" id="UP000002791"/>
    </source>
</evidence>
<reference evidence="1 2" key="1">
    <citation type="submission" date="2011-11" db="EMBL/GenBank/DDBJ databases">
        <title>The Noncontiguous Finished sequence of Saccharomonospora cyanea NA-134.</title>
        <authorList>
            <consortium name="US DOE Joint Genome Institute"/>
            <person name="Lucas S."/>
            <person name="Han J."/>
            <person name="Lapidus A."/>
            <person name="Cheng J.-F."/>
            <person name="Goodwin L."/>
            <person name="Pitluck S."/>
            <person name="Peters L."/>
            <person name="Ovchinnikova G."/>
            <person name="Lu M."/>
            <person name="Detter J.C."/>
            <person name="Han C."/>
            <person name="Tapia R."/>
            <person name="Land M."/>
            <person name="Hauser L."/>
            <person name="Kyrpides N."/>
            <person name="Ivanova N."/>
            <person name="Pagani I."/>
            <person name="Brambilla E.-M."/>
            <person name="Klenk H.-P."/>
            <person name="Woyke T."/>
        </authorList>
    </citation>
    <scope>NUCLEOTIDE SEQUENCE [LARGE SCALE GENOMIC DNA]</scope>
    <source>
        <strain evidence="1 2">NA-134</strain>
    </source>
</reference>
<dbReference type="EMBL" id="CM001440">
    <property type="protein sequence ID" value="EHR63457.1"/>
    <property type="molecule type" value="Genomic_DNA"/>
</dbReference>
<evidence type="ECO:0008006" key="3">
    <source>
        <dbReference type="Google" id="ProtNLM"/>
    </source>
</evidence>
<sequence length="187" mass="20525">MLQLPHPAAFYRSQVADYLLVIGDREALGWLLTEQRMAFPDLRRSEVRALSPGDTLFLYTTRGCFKNPTRDRGRVIAAGTATSAVTPLEEPVRVGGRTFPVGCDVTFSTAAPWGHGVELGTLVDGLDAFAGTGQAWSIRLRRPLVALSGGDATLLRRRLDAVPPQPLADVLAPYARWWNTPRREGDR</sequence>
<dbReference type="Proteomes" id="UP000002791">
    <property type="component" value="Chromosome"/>
</dbReference>
<dbReference type="HOGENOM" id="CLU_1509909_0_0_11"/>
<dbReference type="eggNOG" id="COG1673">
    <property type="taxonomic scope" value="Bacteria"/>
</dbReference>
<accession>H5XD26</accession>
<evidence type="ECO:0000313" key="1">
    <source>
        <dbReference type="EMBL" id="EHR63457.1"/>
    </source>
</evidence>
<dbReference type="Gene3D" id="3.10.590.10">
    <property type="entry name" value="ph1033 like domains"/>
    <property type="match status" value="1"/>
</dbReference>